<gene>
    <name evidence="11" type="ORF">ALC62_05003</name>
</gene>
<feature type="chain" id="PRO_5012339488" description="protein-histidine N-methyltransferase" evidence="10">
    <location>
        <begin position="16"/>
        <end position="362"/>
    </location>
</feature>
<comment type="subcellular location">
    <subcellularLocation>
        <location evidence="2">Cytoplasm</location>
    </subcellularLocation>
    <subcellularLocation>
        <location evidence="1">Nucleus</location>
    </subcellularLocation>
</comment>
<evidence type="ECO:0000256" key="10">
    <source>
        <dbReference type="SAM" id="SignalP"/>
    </source>
</evidence>
<dbReference type="STRING" id="456900.A0A195CUN9"/>
<dbReference type="GO" id="GO:0032259">
    <property type="term" value="P:methylation"/>
    <property type="evidence" value="ECO:0007669"/>
    <property type="project" value="UniProtKB-KW"/>
</dbReference>
<dbReference type="GO" id="GO:0018064">
    <property type="term" value="F:protein-L-histidine N-tele-methyltransferase activity"/>
    <property type="evidence" value="ECO:0007669"/>
    <property type="project" value="UniProtKB-EC"/>
</dbReference>
<dbReference type="EMBL" id="KQ977279">
    <property type="protein sequence ID" value="KYN04237.1"/>
    <property type="molecule type" value="Genomic_DNA"/>
</dbReference>
<dbReference type="Gene3D" id="3.40.50.150">
    <property type="entry name" value="Vaccinia Virus protein VP39"/>
    <property type="match status" value="1"/>
</dbReference>
<dbReference type="CDD" id="cd02440">
    <property type="entry name" value="AdoMet_MTases"/>
    <property type="match status" value="1"/>
</dbReference>
<dbReference type="AlphaFoldDB" id="A0A195CUN9"/>
<dbReference type="PANTHER" id="PTHR14614:SF39">
    <property type="entry name" value="HISTIDINE PROTEIN METHYLTRANSFERASE 1 HOMOLOG"/>
    <property type="match status" value="1"/>
</dbReference>
<sequence length="362" mass="41223">MFAIFALFLFSIVFASDKNNVNRTDLKCTGYAIHNVSLSGYYPVFGTDDKRNHLDDRGKELKTLQDYLDGRARYVTVAGNLKSGISYGTNICIEKLNEQFGRQILLQVCNYIIEQKDKLEWISASKLEVTPEQIKAKYEAYYYTEAEVFSGCNLKLIRSDKVTQDLTDQHCQNIIEAESKHSDLIPAKYEGGLKIWECTFDLGQYILEKEIELKDKLVMDLGCGAGVIGLLSLRKNATVHFQDYNAEVLKSVTIPNVVLNFYGTIITTKCEFYAGDWASLATLLDESKKYDYIFTSETIYNPDNHKKLYKIFKRRLKADGVVFVAGKTYYFGVGGGMRQFENLILKDGCFDVKSVWRSQDGD</sequence>
<dbReference type="PANTHER" id="PTHR14614">
    <property type="entry name" value="HEPATOCELLULAR CARCINOMA-ASSOCIATED ANTIGEN"/>
    <property type="match status" value="1"/>
</dbReference>
<evidence type="ECO:0000313" key="12">
    <source>
        <dbReference type="Proteomes" id="UP000078542"/>
    </source>
</evidence>
<evidence type="ECO:0000313" key="11">
    <source>
        <dbReference type="EMBL" id="KYN04237.1"/>
    </source>
</evidence>
<proteinExistence type="inferred from homology"/>
<keyword evidence="8" id="KW-0539">Nucleus</keyword>
<keyword evidence="5" id="KW-0489">Methyltransferase</keyword>
<protein>
    <recommendedName>
        <fullName evidence="3">protein-histidine N-methyltransferase</fullName>
        <ecNumber evidence="3">2.1.1.85</ecNumber>
    </recommendedName>
</protein>
<dbReference type="Pfam" id="PF10294">
    <property type="entry name" value="Methyltransf_16"/>
    <property type="match status" value="1"/>
</dbReference>
<dbReference type="InterPro" id="IPR029063">
    <property type="entry name" value="SAM-dependent_MTases_sf"/>
</dbReference>
<keyword evidence="10" id="KW-0732">Signal</keyword>
<accession>A0A195CUN9</accession>
<organism evidence="11 12">
    <name type="scientific">Cyphomyrmex costatus</name>
    <dbReference type="NCBI Taxonomy" id="456900"/>
    <lineage>
        <taxon>Eukaryota</taxon>
        <taxon>Metazoa</taxon>
        <taxon>Ecdysozoa</taxon>
        <taxon>Arthropoda</taxon>
        <taxon>Hexapoda</taxon>
        <taxon>Insecta</taxon>
        <taxon>Pterygota</taxon>
        <taxon>Neoptera</taxon>
        <taxon>Endopterygota</taxon>
        <taxon>Hymenoptera</taxon>
        <taxon>Apocrita</taxon>
        <taxon>Aculeata</taxon>
        <taxon>Formicoidea</taxon>
        <taxon>Formicidae</taxon>
        <taxon>Myrmicinae</taxon>
        <taxon>Cyphomyrmex</taxon>
    </lineage>
</organism>
<keyword evidence="6" id="KW-0808">Transferase</keyword>
<evidence type="ECO:0000256" key="5">
    <source>
        <dbReference type="ARBA" id="ARBA00022603"/>
    </source>
</evidence>
<reference evidence="11 12" key="1">
    <citation type="submission" date="2016-03" db="EMBL/GenBank/DDBJ databases">
        <title>Cyphomyrmex costatus WGS genome.</title>
        <authorList>
            <person name="Nygaard S."/>
            <person name="Hu H."/>
            <person name="Boomsma J."/>
            <person name="Zhang G."/>
        </authorList>
    </citation>
    <scope>NUCLEOTIDE SEQUENCE [LARGE SCALE GENOMIC DNA]</scope>
    <source>
        <strain evidence="11">MS0001</strain>
        <tissue evidence="11">Whole body</tissue>
    </source>
</reference>
<evidence type="ECO:0000256" key="1">
    <source>
        <dbReference type="ARBA" id="ARBA00004123"/>
    </source>
</evidence>
<evidence type="ECO:0000256" key="8">
    <source>
        <dbReference type="ARBA" id="ARBA00023242"/>
    </source>
</evidence>
<dbReference type="GO" id="GO:0005634">
    <property type="term" value="C:nucleus"/>
    <property type="evidence" value="ECO:0007669"/>
    <property type="project" value="UniProtKB-SubCell"/>
</dbReference>
<name>A0A195CUN9_9HYME</name>
<evidence type="ECO:0000256" key="9">
    <source>
        <dbReference type="ARBA" id="ARBA00038126"/>
    </source>
</evidence>
<comment type="similarity">
    <text evidence="9">Belongs to the methyltransferase superfamily. METTL18 family.</text>
</comment>
<dbReference type="Proteomes" id="UP000078542">
    <property type="component" value="Unassembled WGS sequence"/>
</dbReference>
<evidence type="ECO:0000256" key="7">
    <source>
        <dbReference type="ARBA" id="ARBA00022691"/>
    </source>
</evidence>
<evidence type="ECO:0000256" key="4">
    <source>
        <dbReference type="ARBA" id="ARBA00022490"/>
    </source>
</evidence>
<evidence type="ECO:0000256" key="2">
    <source>
        <dbReference type="ARBA" id="ARBA00004496"/>
    </source>
</evidence>
<keyword evidence="7" id="KW-0949">S-adenosyl-L-methionine</keyword>
<keyword evidence="4" id="KW-0963">Cytoplasm</keyword>
<evidence type="ECO:0000256" key="6">
    <source>
        <dbReference type="ARBA" id="ARBA00022679"/>
    </source>
</evidence>
<dbReference type="EC" id="2.1.1.85" evidence="3"/>
<dbReference type="InterPro" id="IPR019410">
    <property type="entry name" value="Methyltransf_16"/>
</dbReference>
<evidence type="ECO:0000256" key="3">
    <source>
        <dbReference type="ARBA" id="ARBA00012533"/>
    </source>
</evidence>
<feature type="signal peptide" evidence="10">
    <location>
        <begin position="1"/>
        <end position="15"/>
    </location>
</feature>
<dbReference type="GO" id="GO:0005737">
    <property type="term" value="C:cytoplasm"/>
    <property type="evidence" value="ECO:0007669"/>
    <property type="project" value="UniProtKB-SubCell"/>
</dbReference>
<dbReference type="SUPFAM" id="SSF53335">
    <property type="entry name" value="S-adenosyl-L-methionine-dependent methyltransferases"/>
    <property type="match status" value="1"/>
</dbReference>
<keyword evidence="12" id="KW-1185">Reference proteome</keyword>